<sequence>MTQRLGVIADDFTGATDIAGFMVENGWRVTQLIGHGPAEVPADVDAVVISLKSRSCAVEQAVADSLAALARLKELGCDRFFFKYCSTFDSTAEGNIGPVTDALLAALGESFTVICPALPVNGRTVCHGNLFVNGVPLNESGMKDHPVTPMRDANLQRLMAAQARGQVGLVDYNSVLAGPAAVRARIEELKAAGVNYAVLDTLTMADLPVLGEAVSELKLVTGGSGLGAGLARVATGGQGAALARELGAPVAGGRAVVLSGSCSQMTNAQVATYKQRAPHRLVEVARCIEAPAAYAAELADWVAAQDSAPAPMLYATQPAAELARIQAQYGAARASEAVEGVFAAVAARLAGQGFGKFIVAGGETSGIVTQALAVTGFHIGPQIAPGVPWVRALDKPLSLALKSGNFGDEHFFSNAQEFYHD</sequence>
<gene>
    <name evidence="15" type="ORF">JKV55_10195</name>
</gene>
<evidence type="ECO:0000256" key="9">
    <source>
        <dbReference type="ARBA" id="ARBA00037335"/>
    </source>
</evidence>
<dbReference type="InterPro" id="IPR037051">
    <property type="entry name" value="4-carb_acid_sugar_kinase_N_sf"/>
</dbReference>
<feature type="domain" description="Four-carbon acid sugar kinase nucleotide binding" evidence="14">
    <location>
        <begin position="256"/>
        <end position="412"/>
    </location>
</feature>
<comment type="catalytic activity">
    <reaction evidence="7">
        <text>3-dehydro-L-erythronate + ATP = 3-dehydro-4-O-phospho-L-erythronate + ADP + H(+)</text>
        <dbReference type="Rhea" id="RHEA:52552"/>
        <dbReference type="ChEBI" id="CHEBI:15378"/>
        <dbReference type="ChEBI" id="CHEBI:30616"/>
        <dbReference type="ChEBI" id="CHEBI:136592"/>
        <dbReference type="ChEBI" id="CHEBI:136670"/>
        <dbReference type="ChEBI" id="CHEBI:456216"/>
        <dbReference type="EC" id="2.7.1.217"/>
    </reaction>
</comment>
<protein>
    <recommendedName>
        <fullName evidence="11">3-oxo-tetronate kinase</fullName>
        <ecNumber evidence="10">2.7.1.217</ecNumber>
    </recommendedName>
    <alternativeName>
        <fullName evidence="12">3-dehydrotetronate 4-kinase</fullName>
    </alternativeName>
</protein>
<name>A0ABS1QS45_9GAMM</name>
<evidence type="ECO:0000313" key="15">
    <source>
        <dbReference type="EMBL" id="MBL1377698.1"/>
    </source>
</evidence>
<dbReference type="InterPro" id="IPR042213">
    <property type="entry name" value="NBD_C_sf"/>
</dbReference>
<evidence type="ECO:0000256" key="7">
    <source>
        <dbReference type="ARBA" id="ARBA00035898"/>
    </source>
</evidence>
<dbReference type="Proteomes" id="UP000638570">
    <property type="component" value="Unassembled WGS sequence"/>
</dbReference>
<comment type="catalytic activity">
    <reaction evidence="8">
        <text>3-dehydro-D-erythronate + ATP = 3-dehydro-4-O-phospho-D-erythronate + ADP + H(+)</text>
        <dbReference type="Rhea" id="RHEA:52556"/>
        <dbReference type="ChEBI" id="CHEBI:15378"/>
        <dbReference type="ChEBI" id="CHEBI:30616"/>
        <dbReference type="ChEBI" id="CHEBI:57958"/>
        <dbReference type="ChEBI" id="CHEBI:136593"/>
        <dbReference type="ChEBI" id="CHEBI:456216"/>
        <dbReference type="EC" id="2.7.1.217"/>
    </reaction>
</comment>
<keyword evidence="5" id="KW-0067">ATP-binding</keyword>
<dbReference type="GO" id="GO:0016301">
    <property type="term" value="F:kinase activity"/>
    <property type="evidence" value="ECO:0007669"/>
    <property type="project" value="UniProtKB-KW"/>
</dbReference>
<keyword evidence="6" id="KW-0119">Carbohydrate metabolism</keyword>
<dbReference type="InterPro" id="IPR031475">
    <property type="entry name" value="NBD_C"/>
</dbReference>
<evidence type="ECO:0000259" key="14">
    <source>
        <dbReference type="Pfam" id="PF17042"/>
    </source>
</evidence>
<evidence type="ECO:0000313" key="16">
    <source>
        <dbReference type="Proteomes" id="UP000638570"/>
    </source>
</evidence>
<evidence type="ECO:0000256" key="2">
    <source>
        <dbReference type="ARBA" id="ARBA00022679"/>
    </source>
</evidence>
<evidence type="ECO:0000256" key="6">
    <source>
        <dbReference type="ARBA" id="ARBA00023277"/>
    </source>
</evidence>
<feature type="domain" description="Four-carbon acid sugar kinase N-terminal" evidence="13">
    <location>
        <begin position="5"/>
        <end position="230"/>
    </location>
</feature>
<accession>A0ABS1QS45</accession>
<keyword evidence="4 15" id="KW-0418">Kinase</keyword>
<comment type="similarity">
    <text evidence="1">Belongs to the four-carbon acid sugar kinase family.</text>
</comment>
<evidence type="ECO:0000259" key="13">
    <source>
        <dbReference type="Pfam" id="PF07005"/>
    </source>
</evidence>
<keyword evidence="2" id="KW-0808">Transferase</keyword>
<keyword evidence="3" id="KW-0547">Nucleotide-binding</keyword>
<organism evidence="15 16">
    <name type="scientific">Zobellella iuensis</name>
    <dbReference type="NCBI Taxonomy" id="2803811"/>
    <lineage>
        <taxon>Bacteria</taxon>
        <taxon>Pseudomonadati</taxon>
        <taxon>Pseudomonadota</taxon>
        <taxon>Gammaproteobacteria</taxon>
        <taxon>Aeromonadales</taxon>
        <taxon>Aeromonadaceae</taxon>
        <taxon>Zobellella</taxon>
    </lineage>
</organism>
<evidence type="ECO:0000256" key="5">
    <source>
        <dbReference type="ARBA" id="ARBA00022840"/>
    </source>
</evidence>
<dbReference type="InterPro" id="IPR050007">
    <property type="entry name" value="OtnK"/>
</dbReference>
<dbReference type="SUPFAM" id="SSF142764">
    <property type="entry name" value="YgbK-like"/>
    <property type="match status" value="1"/>
</dbReference>
<dbReference type="Pfam" id="PF07005">
    <property type="entry name" value="SBD_N"/>
    <property type="match status" value="1"/>
</dbReference>
<dbReference type="EC" id="2.7.1.217" evidence="10"/>
<dbReference type="RefSeq" id="WP_202084884.1">
    <property type="nucleotide sequence ID" value="NZ_JAERTZ010000022.1"/>
</dbReference>
<evidence type="ECO:0000256" key="1">
    <source>
        <dbReference type="ARBA" id="ARBA00005715"/>
    </source>
</evidence>
<comment type="caution">
    <text evidence="15">The sequence shown here is derived from an EMBL/GenBank/DDBJ whole genome shotgun (WGS) entry which is preliminary data.</text>
</comment>
<dbReference type="Pfam" id="PF17042">
    <property type="entry name" value="NBD_C"/>
    <property type="match status" value="1"/>
</dbReference>
<evidence type="ECO:0000256" key="11">
    <source>
        <dbReference type="ARBA" id="ARBA00039461"/>
    </source>
</evidence>
<dbReference type="InterPro" id="IPR010737">
    <property type="entry name" value="4-carb_acid_sugar_kinase_N"/>
</dbReference>
<evidence type="ECO:0000256" key="4">
    <source>
        <dbReference type="ARBA" id="ARBA00022777"/>
    </source>
</evidence>
<proteinExistence type="inferred from homology"/>
<keyword evidence="16" id="KW-1185">Reference proteome</keyword>
<evidence type="ECO:0000256" key="3">
    <source>
        <dbReference type="ARBA" id="ARBA00022741"/>
    </source>
</evidence>
<dbReference type="NCBIfam" id="NF043035">
    <property type="entry name" value="OxoTetrKin"/>
    <property type="match status" value="1"/>
</dbReference>
<evidence type="ECO:0000256" key="12">
    <source>
        <dbReference type="ARBA" id="ARBA00041377"/>
    </source>
</evidence>
<reference evidence="16" key="1">
    <citation type="submission" date="2021-01" db="EMBL/GenBank/DDBJ databases">
        <title>Genome public.</title>
        <authorList>
            <person name="Liu C."/>
            <person name="Sun Q."/>
        </authorList>
    </citation>
    <scope>NUCLEOTIDE SEQUENCE [LARGE SCALE GENOMIC DNA]</scope>
    <source>
        <strain evidence="16">CGMCC 1.18722</strain>
    </source>
</reference>
<dbReference type="Gene3D" id="3.40.980.20">
    <property type="entry name" value="Four-carbon acid sugar kinase, nucleotide binding domain"/>
    <property type="match status" value="1"/>
</dbReference>
<dbReference type="Gene3D" id="3.40.50.10840">
    <property type="entry name" value="Putative sugar-binding, N-terminal domain"/>
    <property type="match status" value="1"/>
</dbReference>
<evidence type="ECO:0000256" key="8">
    <source>
        <dbReference type="ARBA" id="ARBA00036346"/>
    </source>
</evidence>
<comment type="function">
    <text evidence="9">Catalyzes the ATP-dependent phosphorylation of 3-oxo-tetronate to 3-oxo-tetronate 4-phosphate.</text>
</comment>
<dbReference type="EMBL" id="JAERTZ010000022">
    <property type="protein sequence ID" value="MBL1377698.1"/>
    <property type="molecule type" value="Genomic_DNA"/>
</dbReference>
<evidence type="ECO:0000256" key="10">
    <source>
        <dbReference type="ARBA" id="ARBA00039095"/>
    </source>
</evidence>